<accession>A0A3E0H1I6</accession>
<evidence type="ECO:0000256" key="1">
    <source>
        <dbReference type="ARBA" id="ARBA00004496"/>
    </source>
</evidence>
<protein>
    <submittedName>
        <fullName evidence="9">CspA family cold shock protein</fullName>
    </submittedName>
</protein>
<comment type="caution">
    <text evidence="9">The sequence shown here is derived from an EMBL/GenBank/DDBJ whole genome shotgun (WGS) entry which is preliminary data.</text>
</comment>
<feature type="domain" description="CSD" evidence="8">
    <location>
        <begin position="1"/>
        <end position="66"/>
    </location>
</feature>
<proteinExistence type="predicted"/>
<dbReference type="AlphaFoldDB" id="A0A3E0H1I6"/>
<evidence type="ECO:0000313" key="10">
    <source>
        <dbReference type="Proteomes" id="UP000256269"/>
    </source>
</evidence>
<dbReference type="EMBL" id="QUNO01000017">
    <property type="protein sequence ID" value="REH35638.1"/>
    <property type="molecule type" value="Genomic_DNA"/>
</dbReference>
<evidence type="ECO:0000256" key="7">
    <source>
        <dbReference type="RuleBase" id="RU000408"/>
    </source>
</evidence>
<name>A0A3E0H1I6_9PSEU</name>
<keyword evidence="5" id="KW-0010">Activator</keyword>
<dbReference type="GO" id="GO:0005737">
    <property type="term" value="C:cytoplasm"/>
    <property type="evidence" value="ECO:0007669"/>
    <property type="project" value="UniProtKB-SubCell"/>
</dbReference>
<dbReference type="InterPro" id="IPR002059">
    <property type="entry name" value="CSP_DNA-bd"/>
</dbReference>
<dbReference type="GO" id="GO:0003677">
    <property type="term" value="F:DNA binding"/>
    <property type="evidence" value="ECO:0007669"/>
    <property type="project" value="UniProtKB-KW"/>
</dbReference>
<keyword evidence="2" id="KW-0963">Cytoplasm</keyword>
<dbReference type="SUPFAM" id="SSF50249">
    <property type="entry name" value="Nucleic acid-binding proteins"/>
    <property type="match status" value="1"/>
</dbReference>
<dbReference type="Pfam" id="PF00313">
    <property type="entry name" value="CSD"/>
    <property type="match status" value="1"/>
</dbReference>
<dbReference type="CDD" id="cd04458">
    <property type="entry name" value="CSP_CDS"/>
    <property type="match status" value="1"/>
</dbReference>
<keyword evidence="10" id="KW-1185">Reference proteome</keyword>
<gene>
    <name evidence="9" type="ORF">BCF44_11726</name>
</gene>
<sequence>MTQGTVKWFSGAKGFGFITPAGGGRDLFVHHSEVQDYDFTGLADNLAVEFEVSEGQKGPQAKSVRVL</sequence>
<keyword evidence="4" id="KW-0238">DNA-binding</keyword>
<dbReference type="PANTHER" id="PTHR46565:SF20">
    <property type="entry name" value="COLD SHOCK DOMAIN-CONTAINING PROTEIN 4"/>
    <property type="match status" value="1"/>
</dbReference>
<evidence type="ECO:0000256" key="4">
    <source>
        <dbReference type="ARBA" id="ARBA00023125"/>
    </source>
</evidence>
<dbReference type="PRINTS" id="PR00050">
    <property type="entry name" value="COLDSHOCK"/>
</dbReference>
<organism evidence="9 10">
    <name type="scientific">Kutzneria buriramensis</name>
    <dbReference type="NCBI Taxonomy" id="1045776"/>
    <lineage>
        <taxon>Bacteria</taxon>
        <taxon>Bacillati</taxon>
        <taxon>Actinomycetota</taxon>
        <taxon>Actinomycetes</taxon>
        <taxon>Pseudonocardiales</taxon>
        <taxon>Pseudonocardiaceae</taxon>
        <taxon>Kutzneria</taxon>
    </lineage>
</organism>
<dbReference type="PROSITE" id="PS00352">
    <property type="entry name" value="CSD_1"/>
    <property type="match status" value="1"/>
</dbReference>
<dbReference type="OrthoDB" id="1493235at2"/>
<evidence type="ECO:0000256" key="6">
    <source>
        <dbReference type="ARBA" id="ARBA00023163"/>
    </source>
</evidence>
<dbReference type="SMART" id="SM00357">
    <property type="entry name" value="CSP"/>
    <property type="match status" value="1"/>
</dbReference>
<reference evidence="9 10" key="1">
    <citation type="submission" date="2018-08" db="EMBL/GenBank/DDBJ databases">
        <title>Genomic Encyclopedia of Archaeal and Bacterial Type Strains, Phase II (KMG-II): from individual species to whole genera.</title>
        <authorList>
            <person name="Goeker M."/>
        </authorList>
    </citation>
    <scope>NUCLEOTIDE SEQUENCE [LARGE SCALE GENOMIC DNA]</scope>
    <source>
        <strain evidence="9 10">DSM 45791</strain>
    </source>
</reference>
<dbReference type="RefSeq" id="WP_116179722.1">
    <property type="nucleotide sequence ID" value="NZ_CP144375.1"/>
</dbReference>
<dbReference type="Gene3D" id="2.40.50.140">
    <property type="entry name" value="Nucleic acid-binding proteins"/>
    <property type="match status" value="1"/>
</dbReference>
<comment type="subcellular location">
    <subcellularLocation>
        <location evidence="1 7">Cytoplasm</location>
    </subcellularLocation>
</comment>
<dbReference type="InterPro" id="IPR012156">
    <property type="entry name" value="Cold_shock_CspA"/>
</dbReference>
<dbReference type="InterPro" id="IPR011129">
    <property type="entry name" value="CSD"/>
</dbReference>
<evidence type="ECO:0000256" key="5">
    <source>
        <dbReference type="ARBA" id="ARBA00023159"/>
    </source>
</evidence>
<evidence type="ECO:0000313" key="9">
    <source>
        <dbReference type="EMBL" id="REH35638.1"/>
    </source>
</evidence>
<evidence type="ECO:0000256" key="3">
    <source>
        <dbReference type="ARBA" id="ARBA00023015"/>
    </source>
</evidence>
<dbReference type="InterPro" id="IPR019844">
    <property type="entry name" value="CSD_CS"/>
</dbReference>
<evidence type="ECO:0000259" key="8">
    <source>
        <dbReference type="PROSITE" id="PS51857"/>
    </source>
</evidence>
<dbReference type="PROSITE" id="PS51857">
    <property type="entry name" value="CSD_2"/>
    <property type="match status" value="1"/>
</dbReference>
<keyword evidence="6" id="KW-0804">Transcription</keyword>
<dbReference type="InterPro" id="IPR012340">
    <property type="entry name" value="NA-bd_OB-fold"/>
</dbReference>
<evidence type="ECO:0000256" key="2">
    <source>
        <dbReference type="ARBA" id="ARBA00022490"/>
    </source>
</evidence>
<dbReference type="PANTHER" id="PTHR46565">
    <property type="entry name" value="COLD SHOCK DOMAIN PROTEIN 2"/>
    <property type="match status" value="1"/>
</dbReference>
<dbReference type="Proteomes" id="UP000256269">
    <property type="component" value="Unassembled WGS sequence"/>
</dbReference>
<dbReference type="PIRSF" id="PIRSF002599">
    <property type="entry name" value="Cold_shock_A"/>
    <property type="match status" value="1"/>
</dbReference>
<keyword evidence="3" id="KW-0805">Transcription regulation</keyword>